<reference evidence="1 2" key="2">
    <citation type="submission" date="2016-12" db="EMBL/GenBank/DDBJ databases">
        <title>Draft Genome Sequence of Cystobacter ferrugineus Strain Cbfe23.</title>
        <authorList>
            <person name="Akbar S."/>
            <person name="Dowd S.E."/>
            <person name="Stevens D.C."/>
        </authorList>
    </citation>
    <scope>NUCLEOTIDE SEQUENCE [LARGE SCALE GENOMIC DNA]</scope>
    <source>
        <strain evidence="1 2">Cbfe23</strain>
    </source>
</reference>
<dbReference type="AlphaFoldDB" id="A0A1L9B2E3"/>
<proteinExistence type="predicted"/>
<protein>
    <submittedName>
        <fullName evidence="1">Uncharacterized protein</fullName>
    </submittedName>
</protein>
<organism evidence="1 2">
    <name type="scientific">Cystobacter ferrugineus</name>
    <dbReference type="NCBI Taxonomy" id="83449"/>
    <lineage>
        <taxon>Bacteria</taxon>
        <taxon>Pseudomonadati</taxon>
        <taxon>Myxococcota</taxon>
        <taxon>Myxococcia</taxon>
        <taxon>Myxococcales</taxon>
        <taxon>Cystobacterineae</taxon>
        <taxon>Archangiaceae</taxon>
        <taxon>Cystobacter</taxon>
    </lineage>
</organism>
<evidence type="ECO:0000313" key="1">
    <source>
        <dbReference type="EMBL" id="OJH36432.1"/>
    </source>
</evidence>
<accession>A0A1L9B2E3</accession>
<dbReference type="Proteomes" id="UP000182229">
    <property type="component" value="Unassembled WGS sequence"/>
</dbReference>
<gene>
    <name evidence="1" type="ORF">BON30_32195</name>
</gene>
<comment type="caution">
    <text evidence="1">The sequence shown here is derived from an EMBL/GenBank/DDBJ whole genome shotgun (WGS) entry which is preliminary data.</text>
</comment>
<name>A0A1L9B2E3_9BACT</name>
<sequence length="135" mass="14622">MSAWEPLRDGLLGHPPPYSVRDIATRALLNIWGIRLAPRAAQRLGLLMRWLYGPALGVLYAGLRPALPPAARRWGLVLGTGVGLFEQLAFPLLRVTTPPRTWTPAEHTLLAVQVLLHGLVTEAVLSGARPAMPGT</sequence>
<keyword evidence="2" id="KW-1185">Reference proteome</keyword>
<reference evidence="2" key="1">
    <citation type="submission" date="2016-11" db="EMBL/GenBank/DDBJ databases">
        <authorList>
            <person name="Shukria A."/>
            <person name="Stevens D.C."/>
        </authorList>
    </citation>
    <scope>NUCLEOTIDE SEQUENCE [LARGE SCALE GENOMIC DNA]</scope>
    <source>
        <strain evidence="2">Cbfe23</strain>
    </source>
</reference>
<dbReference type="EMBL" id="MPIN01000010">
    <property type="protein sequence ID" value="OJH36432.1"/>
    <property type="molecule type" value="Genomic_DNA"/>
</dbReference>
<evidence type="ECO:0000313" key="2">
    <source>
        <dbReference type="Proteomes" id="UP000182229"/>
    </source>
</evidence>